<organism evidence="3 4">
    <name type="scientific">Stieleria maiorica</name>
    <dbReference type="NCBI Taxonomy" id="2795974"/>
    <lineage>
        <taxon>Bacteria</taxon>
        <taxon>Pseudomonadati</taxon>
        <taxon>Planctomycetota</taxon>
        <taxon>Planctomycetia</taxon>
        <taxon>Pirellulales</taxon>
        <taxon>Pirellulaceae</taxon>
        <taxon>Stieleria</taxon>
    </lineage>
</organism>
<dbReference type="GO" id="GO:0004553">
    <property type="term" value="F:hydrolase activity, hydrolyzing O-glycosyl compounds"/>
    <property type="evidence" value="ECO:0007669"/>
    <property type="project" value="InterPro"/>
</dbReference>
<proteinExistence type="predicted"/>
<gene>
    <name evidence="3" type="ORF">Mal15_66240</name>
</gene>
<dbReference type="RefSeq" id="WP_147871435.1">
    <property type="nucleotide sequence ID" value="NZ_CP036264.1"/>
</dbReference>
<dbReference type="InterPro" id="IPR024079">
    <property type="entry name" value="MetalloPept_cat_dom_sf"/>
</dbReference>
<feature type="compositionally biased region" description="Low complexity" evidence="1">
    <location>
        <begin position="5207"/>
        <end position="5225"/>
    </location>
</feature>
<sequence length="5277" mass="556293">MTFRKPSHSLRTHLSRNSGLPTDGTTSPAAHRAGRNRRSGKRRDEKRRSLMESLETRQLLAGPELIGIQPNEGDLLFNGDTLNFSPKELVFRFDDNTRIDESTLDAIRITRAGEDRTFESASVTSDLGTGSTALFEFRARQSGSLGNGIEVEFTETNRVGTSAPIITTDLSDGRKITIDININPLQRTLARDLVSAINRDLRTNPDAPMRAGDLIEAIQISGPSGQRIGSVDSVQDKTLVLDGANAAQAVTDFGTNGAVRVRFISQLPGLDGRGTNLVIEQRNFGAPANPVIVVTDQSIRIQLNSFPGAPTTADQLVAQLNSNPQANQLVQATVQEGNGTTTIGNLPVNYSPINLSGVSDVVVEPGFVGLGDSSREVIFRFSEPLPDDIYQIDVLGTGAFALRGEDGEAFQDGTDLTRTFNINLGPQVVAVVPEPVRRQPNGTLSTDTGIIEVHFNDDDLLQSAAENEDFYQLIFTRDSVDNTDDVIVRLDPSVSGIVNTKVGDGWIVRVPGRATYSNITNIAKLDFKIPLSRIPDPETPGQLLEGNARLRVGTTENLPMVPQEIMLPTGTPAAPDGAGDSFETAYNLNTTWSLSGATTTRSATLVSEIRNETAFELDLPGPDVPGTRTIRAEDPSRLDRVVPLDYVRQFADRVDGITTIEYDFVASWLGDDPNRPGINADTNYFNIISEEQKQRVREVMSLFSEYLGVAFVEVSDRDPADIAGFSIVVGDLYGGDEREASAQGGLAVVTRDRNGDGVDDLVVMDFQDFDESVDDQFGGEFFRGAMFGVGQLLGYGYADDLPQPVTQSTDFIFQPGTDNEPAFPSYADIVHGQYLYRPDSTDIDMYRFQVDQTGSVAIETIAERLGTPSLLDTQLRLYVEDANGQFVEIAQNDDYFSNDSLIRIDNINPGNYMIGVSAKGNDTYDPAIPGTGFGGLSQGSYELRVDFTPSAINTMTDNTGIPLDGDSDGRPGGTFNYWFKPSDPSETLYVDKGNVTLRQASGFVPSGLGDLAFIEAFQTRTIGYVNSAYDEIDLAIADASRISVLKQKAFNGTLTELNQLRLSGNQNDIQRAEAITNYLTDLDLTIRVLGNGGRDGLLHTAGDNFSYNIGVNDSGLPLEDGTTLNLPAGIQMMVDAGAILKFSNTRLGVGSVAPTIDLSGANLQVLGTPTIVTSNGLPARDAAGGIIPGSVFLTSVNDDSIGTGNQVGVLPAAQPGDWGGIDFRGDLDAADELRTNPEDQGVFNNHVQYADIRYGGSSVRIGGRDVVVSPIDMAITRPTIINSTITNSKDAAIAATPDTFREDRFTDPKYQQAGHFTPDYTRVGPEIHGNTVIDNSINGLFIRLKTRSGSTLESVTTSTRFDDSDITHVLAENLVVAGTPGGPIVQADAPSSFLIRLSARPTDGAVPAGTYVYRLTNVTDANLESAASETTVSITTNSTGGIRLQQLPTVEPGSATVARRLYRATVVGGVPGPFELVAELNASSTTFTDRMATGGAELQLSASPLRSRLDASLVIDPSTVLKVDAARIEARFGANLIIEGTSGNPVVITSLEDQRYGAGGTFDTNDRGNAAEIAPGDWGGLYIGHGSTASIDNAVIAGGGGTTRIEGGFASFNSIEVHQGQLRLTNSRIEQSADGRGALNGTRVGRSDNASGAVFVRAATPIIVDNDFIDNEAAAISIDINSLNSQEVFDGGRSTGSIDKFDIIGNSGPLIEDNSITRNAINGMAVRGGELVTEGVWDDVDIVHVVTEMIEIPNKHIYGGLRLISDARGSLVVKLQTQEGEEETNPAGIVVGGSLLTAADEFVDIADRIGGSLQLIGHPDFPVIMTALSDDFSGAGFTIDGFAQVDTDNDGVISGVITGDDDDDDTGSGGNFVGTLPTGPEVNLGNTIDNDVAATITGSFTATIGDANDVQSSATTVQTPTGQQLVNQDFVFQYSTFLTSGGTTTALAATTITQPATLIADDRVESRGTYAGPNGNVDWIATSYFINGLPTLFSTLDLQSTSPLGDIRVVSYLDEDVQGVSDDLLYTVGTPGQSDFRVYTVDGPLRVGFSHGGFYANDGVNQLGATYEGWAADQFADLRTQITAGTQTYSIPGVIDLGDLPQGNDPVFGTTFGPNDITTAHSWVVNSNASSARVTSFLELLASDPTAAAPGTTVQAGQWNGVTIREGADDRNVAAVAEQEPVRTTVFDTNSFPGQAQFLGELAPDEQSGDENRRLGFIVDGAITTRNDVDVYTFIAESNTEVWLDIDRTSSGLDTVIELIDFNGDILAASNDSLLAERDVATGIYVSPRLDSDAAQPLTVNEERIPVQRITVDYDIVNATSGNLTFGLAGMPGTTVNVAPADFVADPAGAIADALNSTFAGELGFVTAQLLSRGDTSDFVVEVRFDANFFTALQVPEIIGTANPIFPAINNLRFETDILDSVLQDTYSYNPKDAGMRIRLPGESGTLNQYHVRVRSSNVRDGSDLDGLVNGNVLGGLTQGRYSMQIRLGETDESAGTQIRLTDVRYATNGVQVIGQPLHSPLTGEEAETTAPNDTASDAQRLGYFGVGADAGVEAGPLQSDRLAKSFAGTIDSATDVDWYSFEVQYENLTRDGSPLYLSTVIDLDYASNFARSDMALYVFNARGDLIYTGTDSNIANDLPASRSNNSTDDLSRGGAGTQDPYLGSVELLEGTYYVAISNQTQVPIAMDQFFNPASNNPLVRLQPLQSIDRIAEDDMNDRVLFDESSIVPYSLDDVVLYVNTASGLHVVNPFTGQNYGQVGSFGSDDIYDVAFRSNGELFAYTGFGNRVRSDNTWFYVQIDTGSAALNQISAGAGITTYGDILVEVNSQQILDAVANEGVFVEAISIREYKNVERGLFVGSRPTFNGASGLEYRDNVLWEFSPQTGLAVGPSFNRFLFNSGAGTIPREIGQIDTTAPATARSTQLGVTDVVGVVGSGLLQQQLFDGDTFTLVSGIDTTTFEFDFAGDVAVTGSPVLDGDTLTIGSTIFEFDTGPRLRLAGVSANGGLDVGQTLTVTDASNVSATFEFVNQGDAPSAGNIPIDIRFASGQARTAVQINNDLELAIQNALSGVTTTVLGADLAFDNATFTFDGAGMSVVGGDGVNAGNIAIEVDESFGATQVLNAILAALTANNIPFTTVGQTFSVPGATSIGVNSQALVSGGSPGVQVGRTAIPLDLSDTAADVAQKVADAINNLGGAATAVAQNRSVTINGGFIGSATGNLVAGGVPRGGTVTGVEIVGNDMYAITDAGGLFRVTDAELTGGSNQFLNGNRQIGTYVETATDLLRVPGGFTGLRAGPNSVDGGLYSDVLFGITGNGDIYAFNSAGEFLPYFAGGRSRISTGIANAEGLDFSTLDYNLWHYTGTRSGDAGHGGSTSLAFTYETTYNSNYASPAEYPFRPDVNGNPLNPRIDGQSVNRTYNFPGGAKGQVQSKTFSLENYSPSDVPVLYFNYLIEADGGGRTDALRVYVVQPDGTEHAVALNTTLRNPLPGANDEFDDPDPVAPYNDVIDVDKQQLFDNTPTWRQARVPLAEFAGQSGLSLRIEFATAGRLDTGSTSIRTVAASDLVEGQTIRVSGETFTVDFPPTLIAAAGSQIAAAYLADPNTRATFVLDGQTYVLNDGTRTVDTSPSDPLDPNSPPTEVEIDLTAGLTGTETVADLTPAEITRLIETAVNTTPPATLSLYDLVVDSNSLEFGEAVNLSSNSSLLTVRNTTASGTNSIEVRAAMSASDVAVAVQSAILERFLPGTLGSTGPNYIPTSNAIVTLPGFTVSDAGPFANTSQRYADQFGATPVNGSRDNDFEGVFLDDFVIGLAERGEQVTDPRGANPPLDTAFVTDTRFAFPEPDDPRSDLVTGSYQVEIRDGSEYVASATSSQFRTFNSNDRFGSAISITARGAADILDGQMFSITDGRAIVEFEFNSDNSVTPGRVQVPFSLTVPDEDTGLMRPQTATEVAASIIAAINRSDVRSVLDVQAVPASGFESEVVAQPGIKQITRIDPRINLVGDVVVSDPTRSLASVDRSELRGDSNRDRVAQGVIMIENSRFLFNEEYGINIQHDISATVAGNDTDSIVRYPRNLIELNSENLVPGVVVQSNIIAFNTVGGINLQGIDNTLDETSQDPVAIERIVNNTIIGGTITPGVDAPSETFAGILFDQGQISFADAVVDYSPDAGGDAPTLIHQTPTSALGAPETLGRGVEPIDGQFTVSLGLGGTLTLQFVDNYLTGSGDATNDLVVFETGDIESVRVEISRDGIDFVDVGIVGGLTNQLDIDRFGFGPNDRFAFVRLTDLRQGNRTGSSLGADIDAVGAISSVPVDNFTQGGIGINIVGGSSPTLLNNVIANTETGVDLNGGNDGIVSGGNTYYLNTANTGANVGLGTLAQILTPSEAVFVDPGNFVFSPASGSRIIDSSIDSLPDRASLTTVRNAVGIDPSPVLAPRLDVNGQFRVDDPNVEPPSGLGENVFKDRGGFDRGDLEGPRVTLLSPLAPGIGLDAGRATVLGAAPQAFEIQLVDGIPPADIVPGTGIDDRSVSTSSLILLKDGVALVEGTHYRFAYNPSTNIIRLTPIAGVWEDDSTYVIRMIDSSDAIIQAADGVVYPDGETVTIIDELNQRTVFEYDSGIIIDMLPGLTSTAADGLTIEVYDGAVTRSFELDVNNASTPISTAVTIPEAGDTEDFIAALAAAINADTLLSFTARASGETLQLVGGTPLSTATSTSGFIQIAGRIGTATGFGFEIPPLPGSTIADVADGQTIVVRLGAVNEVVFEFDNNGLLNDPTSTAVPFATGASLDQVINALVIAIGGSGLGLAPTNAGFGRIFLGGDSTYSIDLTNSNATQIGLAGDQPTVPINIPIDQPAEEIVKIIQAAIDAENLPGVSTSLVDVRVFLEGTGGVSGFGAVDIVVVQDQVGNLLQSNQADGRTELTIFVGTGFDYGDAPAPYVSELADGGARHRVDPTLSLGQVVTADSDAELPNADAGDDGVTLPTTFQAGFESNISMFVRNTDAGLLTDNPVYVDAWFDWNQNGVFEASERRRFGTPGTNRTPVFNNTATTVSIDVPANAALGETYVRFRISESATTGPTGSGGIGEVEDYSIFVTNNPFQNPNGRFDVNNSGSVTPLDALNVINAIARNAAGTGFVDLQVTPITNPQYPDVNGDGILSPMDANGVITELGRLVNQGEGEAAAMSYLAAAPGVLASGPTVLGDLMIHQSVTSDVLPSTSADADSDSDAVPAATDFVDPPSKTSVFDSPASIELDAIVDDLAADVSASDASETSENENGLDLFFASL</sequence>
<dbReference type="InterPro" id="IPR045474">
    <property type="entry name" value="GEVED"/>
</dbReference>
<feature type="domain" description="GEVED" evidence="2">
    <location>
        <begin position="5004"/>
        <end position="5084"/>
    </location>
</feature>
<feature type="region of interest" description="Disordered" evidence="1">
    <location>
        <begin position="5206"/>
        <end position="5231"/>
    </location>
</feature>
<dbReference type="Gene3D" id="3.40.390.10">
    <property type="entry name" value="Collagenase (Catalytic Domain)"/>
    <property type="match status" value="1"/>
</dbReference>
<dbReference type="GO" id="GO:0000272">
    <property type="term" value="P:polysaccharide catabolic process"/>
    <property type="evidence" value="ECO:0007669"/>
    <property type="project" value="InterPro"/>
</dbReference>
<dbReference type="EMBL" id="CP036264">
    <property type="protein sequence ID" value="QEG02503.1"/>
    <property type="molecule type" value="Genomic_DNA"/>
</dbReference>
<accession>A0A5B9MMH4</accession>
<dbReference type="Proteomes" id="UP000321353">
    <property type="component" value="Chromosome"/>
</dbReference>
<dbReference type="InterPro" id="IPR002105">
    <property type="entry name" value="Dockerin_1_rpt"/>
</dbReference>
<feature type="compositionally biased region" description="Polar residues" evidence="1">
    <location>
        <begin position="2637"/>
        <end position="2649"/>
    </location>
</feature>
<reference evidence="3 4" key="1">
    <citation type="submission" date="2019-02" db="EMBL/GenBank/DDBJ databases">
        <title>Planctomycetal bacteria perform biofilm scaping via a novel small molecule.</title>
        <authorList>
            <person name="Jeske O."/>
            <person name="Boedeker C."/>
            <person name="Wiegand S."/>
            <person name="Breitling P."/>
            <person name="Kallscheuer N."/>
            <person name="Jogler M."/>
            <person name="Rohde M."/>
            <person name="Petersen J."/>
            <person name="Medema M.H."/>
            <person name="Surup F."/>
            <person name="Jogler C."/>
        </authorList>
    </citation>
    <scope>NUCLEOTIDE SEQUENCE [LARGE SCALE GENOMIC DNA]</scope>
    <source>
        <strain evidence="3 4">Mal15</strain>
    </source>
</reference>
<feature type="region of interest" description="Disordered" evidence="1">
    <location>
        <begin position="1"/>
        <end position="49"/>
    </location>
</feature>
<feature type="compositionally biased region" description="Basic residues" evidence="1">
    <location>
        <begin position="1"/>
        <end position="14"/>
    </location>
</feature>
<dbReference type="GO" id="GO:0008237">
    <property type="term" value="F:metallopeptidase activity"/>
    <property type="evidence" value="ECO:0007669"/>
    <property type="project" value="InterPro"/>
</dbReference>
<protein>
    <recommendedName>
        <fullName evidence="2">GEVED domain-containing protein</fullName>
    </recommendedName>
</protein>
<dbReference type="Pfam" id="PF20009">
    <property type="entry name" value="GEVED"/>
    <property type="match status" value="1"/>
</dbReference>
<feature type="region of interest" description="Disordered" evidence="1">
    <location>
        <begin position="2637"/>
        <end position="2656"/>
    </location>
</feature>
<evidence type="ECO:0000313" key="3">
    <source>
        <dbReference type="EMBL" id="QEG02503.1"/>
    </source>
</evidence>
<dbReference type="Gene3D" id="2.60.120.380">
    <property type="match status" value="3"/>
</dbReference>
<dbReference type="Pfam" id="PF00404">
    <property type="entry name" value="Dockerin_1"/>
    <property type="match status" value="1"/>
</dbReference>
<dbReference type="SMART" id="SM00710">
    <property type="entry name" value="PbH1"/>
    <property type="match status" value="11"/>
</dbReference>
<evidence type="ECO:0000256" key="1">
    <source>
        <dbReference type="SAM" id="MobiDB-lite"/>
    </source>
</evidence>
<feature type="compositionally biased region" description="Polar residues" evidence="1">
    <location>
        <begin position="15"/>
        <end position="28"/>
    </location>
</feature>
<evidence type="ECO:0000259" key="2">
    <source>
        <dbReference type="Pfam" id="PF20009"/>
    </source>
</evidence>
<dbReference type="KEGG" id="smam:Mal15_66240"/>
<keyword evidence="4" id="KW-1185">Reference proteome</keyword>
<evidence type="ECO:0000313" key="4">
    <source>
        <dbReference type="Proteomes" id="UP000321353"/>
    </source>
</evidence>
<dbReference type="InterPro" id="IPR006626">
    <property type="entry name" value="PbH1"/>
</dbReference>
<feature type="compositionally biased region" description="Basic residues" evidence="1">
    <location>
        <begin position="32"/>
        <end position="41"/>
    </location>
</feature>
<name>A0A5B9MMH4_9BACT</name>